<accession>A0A413RPV4</accession>
<comment type="caution">
    <text evidence="1">The sequence shown here is derived from an EMBL/GenBank/DDBJ whole genome shotgun (WGS) entry which is preliminary data.</text>
</comment>
<keyword evidence="2" id="KW-1185">Reference proteome</keyword>
<protein>
    <submittedName>
        <fullName evidence="1">Uncharacterized protein</fullName>
    </submittedName>
</protein>
<dbReference type="RefSeq" id="WP_118766136.1">
    <property type="nucleotide sequence ID" value="NZ_QWKP01000129.1"/>
</dbReference>
<dbReference type="AlphaFoldDB" id="A0A413RPV4"/>
<evidence type="ECO:0000313" key="1">
    <source>
        <dbReference type="EMBL" id="RHA43950.1"/>
    </source>
</evidence>
<evidence type="ECO:0000313" key="2">
    <source>
        <dbReference type="Proteomes" id="UP000283374"/>
    </source>
</evidence>
<sequence>MTLDPWAPLGEAGTAEVVDALSFRDLVHLPKATPHAHRSDVELVGHRVALSWQHRELVASIDQREVARGVARTGEGQDTFAWEFTVMPVVVLGDAVEVERQRSGRDRWSLDVRGPGGRAWEWRPAGRLLADRMELTRADAKSAVVTHTLRPVPGHPRSPGGPPTVSWEASASLAEVLLPVMWVLDRTYSGLLPKTQRVVQGDIL</sequence>
<organism evidence="1 2">
    <name type="scientific">Cellulomonas rhizosphaerae</name>
    <dbReference type="NCBI Taxonomy" id="2293719"/>
    <lineage>
        <taxon>Bacteria</taxon>
        <taxon>Bacillati</taxon>
        <taxon>Actinomycetota</taxon>
        <taxon>Actinomycetes</taxon>
        <taxon>Micrococcales</taxon>
        <taxon>Cellulomonadaceae</taxon>
        <taxon>Cellulomonas</taxon>
    </lineage>
</organism>
<dbReference type="OrthoDB" id="4821646at2"/>
<name>A0A413RPV4_9CELL</name>
<proteinExistence type="predicted"/>
<dbReference type="EMBL" id="QWKP01000129">
    <property type="protein sequence ID" value="RHA43950.1"/>
    <property type="molecule type" value="Genomic_DNA"/>
</dbReference>
<dbReference type="Proteomes" id="UP000283374">
    <property type="component" value="Unassembled WGS sequence"/>
</dbReference>
<reference evidence="1 2" key="1">
    <citation type="submission" date="2018-08" db="EMBL/GenBank/DDBJ databases">
        <title>Cellulomonas rhizosphaerae sp. nov., a novel actinomycete isolated from soil.</title>
        <authorList>
            <person name="Tian Y."/>
        </authorList>
    </citation>
    <scope>NUCLEOTIDE SEQUENCE [LARGE SCALE GENOMIC DNA]</scope>
    <source>
        <strain evidence="1 2">NEAU-TCZ24</strain>
    </source>
</reference>
<gene>
    <name evidence="1" type="ORF">D1825_03780</name>
</gene>